<name>A0A246WK72_9BURK</name>
<dbReference type="RefSeq" id="WP_088752673.1">
    <property type="nucleotide sequence ID" value="NZ_NJGU01000017.1"/>
</dbReference>
<dbReference type="Gene3D" id="2.160.20.10">
    <property type="entry name" value="Single-stranded right-handed beta-helix, Pectin lyase-like"/>
    <property type="match status" value="1"/>
</dbReference>
<dbReference type="InterPro" id="IPR012334">
    <property type="entry name" value="Pectin_lyas_fold"/>
</dbReference>
<dbReference type="NCBIfam" id="TIGR01901">
    <property type="entry name" value="adhes_NPXG"/>
    <property type="match status" value="1"/>
</dbReference>
<sequence length="1436" mass="142409">MTINASTSTSAVKQAPQVELLPPSITMRVGKRRLTLSWRPRQRLPVLLSGLLLRSWRNLLAPALRVSVTAAAVCGAWQTQALAAAPAPGTLPAGWSVVNGNVTFTQNGNTLNISQLSPQAIANFASFSIGSNAVVDISQPSSAAAFLAKVTGGDISQIYGKLTAPGTVALYNPNGILIGPGGMVDVGRFIATTLAINDNDFLAGKLTFAKQGGAGTVENQGTIKSATGGSVYLIGSSVTNGGIITSPQGEVILAAGETVTLADTATPGVTVNVTGAAGSVTNLGSITAEAGRIGVAAGLITNSGIINASSVVREGGRIFLRATSNLTTTASSNISADGIVGGNVTLYSSGSAFIDGDVSATGAPGKGGFVETSGLTRLDVVKVPTVGSGGTWLIDPYDLEVVAGSTFISSDASGGSCGTAYAVTSVGNSAKIGATLISNQLNQSVNVNLNTTGIGGSQGGNITVSSAITKGSGGEATLALNADGNISINADITSTSGPLHLNLSTGYRDDSGSGAVRVSSVNSGARVMLNGGNIRVSDGSEGYGNGALQIVNGSVSLDNCGTLSAGALTIGSAGKLNLGDNAQVNVSSVDNSGTVNVTGYTTVNVTGSATNNGTINISAAGSIITDSGFTNAAGGKVLLTGEGTTFNTSGNGQWVNNGTINVTGVGQTLSMRNKGGLINNGNLTVSNATVSVGGEVPGMLSNDGTVTLNNGTVSFYSVVNNGTISGSGTVGGTSSVQNNGTLAPGGDGGVGSMRINGTFSQTATGIIKLDLASAESFDRITFGGDMVTLGGTLQTTLLGNYRPVEDSFIPFSFDHGTPVIGSTYFRNVTGTVLTIDGAKQMMKATYSESGVRLSLQGSETFYAAGTNSDWGSKQTWKDADGMEVSTYVPSQIDTVVINSSVSVQHSDGNDTIDKLVINGGGTLNLTGGNLTVSSSTTTANNSAMNVSSSNGASALILSGVNQLAGNMSITGSEGRAPTVTLNGSSNISGNVSILAGTLALNGNTSGNGNLTIGNIANNLNDFNGFNGEMEVSPATPNVSIANALSNLHVNLQTGNLTLTGGVRFDSLSVSNGSVTGASGSRLNVAESFTQTGGNMTLADAALSQASGALTVGNITANNLVLESQGSNIAQASGTSLHVKKQLIASSVSGTTLTNSGNQIAGFAANNSGTGNISLTNTLNTTDASVVSLNGINNNNGNIVIDNTGGMATTAIGSSADFLGSLPVNADTNNATVSASSKLSTLGINSTGQVKTTNGTVSLVTHSPLTIGSGGVSASGTITLQAGSTTGSNSVLTLNGTLVSLGGNITLSAGDSMTINANISTSPPGVALLSVVSGQVIGYAQGVTITDANGVKTPVPFTNSSGTSQAVLAASQQQNQQTQSLQSTIDNAQVGGGTQSSTNGLVQTSSGDGHSTGGASGSFGDEGDGKKAVTKKLNMCT</sequence>
<dbReference type="InterPro" id="IPR050909">
    <property type="entry name" value="Bact_Autotransporter_VF"/>
</dbReference>
<dbReference type="PANTHER" id="PTHR12338:SF8">
    <property type="entry name" value="HEME_HEMOPEXIN-BINDING PROTEIN"/>
    <property type="match status" value="1"/>
</dbReference>
<evidence type="ECO:0000313" key="7">
    <source>
        <dbReference type="Proteomes" id="UP000197596"/>
    </source>
</evidence>
<keyword evidence="3" id="KW-0732">Signal</keyword>
<dbReference type="EMBL" id="NJGU01000017">
    <property type="protein sequence ID" value="OWY26620.1"/>
    <property type="molecule type" value="Genomic_DNA"/>
</dbReference>
<dbReference type="GO" id="GO:0005576">
    <property type="term" value="C:extracellular region"/>
    <property type="evidence" value="ECO:0007669"/>
    <property type="project" value="UniProtKB-SubCell"/>
</dbReference>
<organism evidence="6 7">
    <name type="scientific">Herbaspirillum robiniae</name>
    <dbReference type="NCBI Taxonomy" id="2014887"/>
    <lineage>
        <taxon>Bacteria</taxon>
        <taxon>Pseudomonadati</taxon>
        <taxon>Pseudomonadota</taxon>
        <taxon>Betaproteobacteria</taxon>
        <taxon>Burkholderiales</taxon>
        <taxon>Oxalobacteraceae</taxon>
        <taxon>Herbaspirillum</taxon>
    </lineage>
</organism>
<comment type="caution">
    <text evidence="6">The sequence shown here is derived from an EMBL/GenBank/DDBJ whole genome shotgun (WGS) entry which is preliminary data.</text>
</comment>
<feature type="compositionally biased region" description="Polar residues" evidence="4">
    <location>
        <begin position="1394"/>
        <end position="1408"/>
    </location>
</feature>
<dbReference type="InterPro" id="IPR011050">
    <property type="entry name" value="Pectin_lyase_fold/virulence"/>
</dbReference>
<protein>
    <submittedName>
        <fullName evidence="6">Hemagglutinin</fullName>
    </submittedName>
</protein>
<evidence type="ECO:0000259" key="5">
    <source>
        <dbReference type="SMART" id="SM00912"/>
    </source>
</evidence>
<feature type="domain" description="Filamentous haemagglutinin FhaB/tRNA nuclease CdiA-like TPS" evidence="5">
    <location>
        <begin position="88"/>
        <end position="200"/>
    </location>
</feature>
<dbReference type="Pfam" id="PF05860">
    <property type="entry name" value="TPS"/>
    <property type="match status" value="1"/>
</dbReference>
<reference evidence="6 7" key="1">
    <citation type="submission" date="2017-06" db="EMBL/GenBank/DDBJ databases">
        <title>Herbaspirillum phytohormonus sp. nov., isolated from the root nodule of Robinia pseudoacacia in lead-zinc mine.</title>
        <authorList>
            <person name="Fan M."/>
            <person name="Lin Y."/>
        </authorList>
    </citation>
    <scope>NUCLEOTIDE SEQUENCE [LARGE SCALE GENOMIC DNA]</scope>
    <source>
        <strain evidence="6 7">HZ10</strain>
    </source>
</reference>
<dbReference type="Proteomes" id="UP000197596">
    <property type="component" value="Unassembled WGS sequence"/>
</dbReference>
<comment type="subcellular location">
    <subcellularLocation>
        <location evidence="1">Secreted</location>
    </subcellularLocation>
</comment>
<keyword evidence="2" id="KW-0964">Secreted</keyword>
<evidence type="ECO:0000256" key="1">
    <source>
        <dbReference type="ARBA" id="ARBA00004613"/>
    </source>
</evidence>
<feature type="region of interest" description="Disordered" evidence="4">
    <location>
        <begin position="1386"/>
        <end position="1436"/>
    </location>
</feature>
<dbReference type="PANTHER" id="PTHR12338">
    <property type="entry name" value="AUTOTRANSPORTER"/>
    <property type="match status" value="1"/>
</dbReference>
<dbReference type="SMART" id="SM00912">
    <property type="entry name" value="Haemagg_act"/>
    <property type="match status" value="1"/>
</dbReference>
<dbReference type="SUPFAM" id="SSF51126">
    <property type="entry name" value="Pectin lyase-like"/>
    <property type="match status" value="1"/>
</dbReference>
<evidence type="ECO:0000256" key="4">
    <source>
        <dbReference type="SAM" id="MobiDB-lite"/>
    </source>
</evidence>
<evidence type="ECO:0000313" key="6">
    <source>
        <dbReference type="EMBL" id="OWY26620.1"/>
    </source>
</evidence>
<proteinExistence type="predicted"/>
<dbReference type="InterPro" id="IPR008638">
    <property type="entry name" value="FhaB/CdiA-like_TPS"/>
</dbReference>
<evidence type="ECO:0000256" key="2">
    <source>
        <dbReference type="ARBA" id="ARBA00022525"/>
    </source>
</evidence>
<accession>A0A246WK72</accession>
<gene>
    <name evidence="6" type="ORF">CEJ42_22940</name>
</gene>
<evidence type="ECO:0000256" key="3">
    <source>
        <dbReference type="ARBA" id="ARBA00022729"/>
    </source>
</evidence>